<evidence type="ECO:0000256" key="1">
    <source>
        <dbReference type="SAM" id="MobiDB-lite"/>
    </source>
</evidence>
<name>A0A699Q5B5_TANCI</name>
<organism evidence="2">
    <name type="scientific">Tanacetum cinerariifolium</name>
    <name type="common">Dalmatian daisy</name>
    <name type="synonym">Chrysanthemum cinerariifolium</name>
    <dbReference type="NCBI Taxonomy" id="118510"/>
    <lineage>
        <taxon>Eukaryota</taxon>
        <taxon>Viridiplantae</taxon>
        <taxon>Streptophyta</taxon>
        <taxon>Embryophyta</taxon>
        <taxon>Tracheophyta</taxon>
        <taxon>Spermatophyta</taxon>
        <taxon>Magnoliopsida</taxon>
        <taxon>eudicotyledons</taxon>
        <taxon>Gunneridae</taxon>
        <taxon>Pentapetalae</taxon>
        <taxon>asterids</taxon>
        <taxon>campanulids</taxon>
        <taxon>Asterales</taxon>
        <taxon>Asteraceae</taxon>
        <taxon>Asteroideae</taxon>
        <taxon>Anthemideae</taxon>
        <taxon>Anthemidinae</taxon>
        <taxon>Tanacetum</taxon>
    </lineage>
</organism>
<gene>
    <name evidence="2" type="ORF">Tci_831460</name>
</gene>
<feature type="non-terminal residue" evidence="2">
    <location>
        <position position="1"/>
    </location>
</feature>
<sequence length="194" mass="21588">ISVHDEEETRDEKSFDLIPKTPENTDEEGNSEENIGLNVGREEGQDEEDDEDKLYRDSLSVSSQFVTSMLNPNPDAGIESIFETTSQMDVQPPTTVAPLPLSKPTLTPSTIATTTTVQQAPTPPTTALSTLLQDLPNFGSIVQSYMDQRMNEAVKVAVQIQSDRLHDEAQAENEEFLKNLDENIQKIIKEQPKK</sequence>
<accession>A0A699Q5B5</accession>
<comment type="caution">
    <text evidence="2">The sequence shown here is derived from an EMBL/GenBank/DDBJ whole genome shotgun (WGS) entry which is preliminary data.</text>
</comment>
<feature type="region of interest" description="Disordered" evidence="1">
    <location>
        <begin position="87"/>
        <end position="108"/>
    </location>
</feature>
<proteinExistence type="predicted"/>
<reference evidence="2" key="1">
    <citation type="journal article" date="2019" name="Sci. Rep.">
        <title>Draft genome of Tanacetum cinerariifolium, the natural source of mosquito coil.</title>
        <authorList>
            <person name="Yamashiro T."/>
            <person name="Shiraishi A."/>
            <person name="Satake H."/>
            <person name="Nakayama K."/>
        </authorList>
    </citation>
    <scope>NUCLEOTIDE SEQUENCE</scope>
</reference>
<feature type="compositionally biased region" description="Low complexity" evidence="1">
    <location>
        <begin position="98"/>
        <end position="108"/>
    </location>
</feature>
<evidence type="ECO:0000313" key="2">
    <source>
        <dbReference type="EMBL" id="GFC59490.1"/>
    </source>
</evidence>
<dbReference type="EMBL" id="BKCJ010981800">
    <property type="protein sequence ID" value="GFC59490.1"/>
    <property type="molecule type" value="Genomic_DNA"/>
</dbReference>
<feature type="region of interest" description="Disordered" evidence="1">
    <location>
        <begin position="1"/>
        <end position="54"/>
    </location>
</feature>
<protein>
    <submittedName>
        <fullName evidence="2">Uncharacterized protein</fullName>
    </submittedName>
</protein>
<dbReference type="AlphaFoldDB" id="A0A699Q5B5"/>